<dbReference type="InterPro" id="IPR035906">
    <property type="entry name" value="MetI-like_sf"/>
</dbReference>
<dbReference type="GO" id="GO:0031460">
    <property type="term" value="P:glycine betaine transport"/>
    <property type="evidence" value="ECO:0007669"/>
    <property type="project" value="TreeGrafter"/>
</dbReference>
<feature type="transmembrane region" description="Helical" evidence="8">
    <location>
        <begin position="216"/>
        <end position="233"/>
    </location>
</feature>
<dbReference type="EMBL" id="QGNZ01000001">
    <property type="protein sequence ID" value="PWS29457.1"/>
    <property type="molecule type" value="Genomic_DNA"/>
</dbReference>
<dbReference type="Gene3D" id="3.40.190.120">
    <property type="entry name" value="Osmoprotection protein (prox), domain 2"/>
    <property type="match status" value="2"/>
</dbReference>
<dbReference type="PANTHER" id="PTHR30177:SF4">
    <property type="entry name" value="OSMOPROTECTANT IMPORT PERMEASE PROTEIN OSMW"/>
    <property type="match status" value="1"/>
</dbReference>
<name>A0A317ETU7_9SPHI</name>
<dbReference type="AlphaFoldDB" id="A0A317ETU7"/>
<dbReference type="GO" id="GO:0043190">
    <property type="term" value="C:ATP-binding cassette (ABC) transporter complex"/>
    <property type="evidence" value="ECO:0007669"/>
    <property type="project" value="InterPro"/>
</dbReference>
<comment type="subcellular location">
    <subcellularLocation>
        <location evidence="1 8">Cell membrane</location>
        <topology evidence="1 8">Multi-pass membrane protein</topology>
    </subcellularLocation>
</comment>
<evidence type="ECO:0000256" key="6">
    <source>
        <dbReference type="ARBA" id="ARBA00035642"/>
    </source>
</evidence>
<evidence type="ECO:0000256" key="3">
    <source>
        <dbReference type="ARBA" id="ARBA00022692"/>
    </source>
</evidence>
<keyword evidence="11" id="KW-1185">Reference proteome</keyword>
<dbReference type="InterPro" id="IPR051204">
    <property type="entry name" value="ABC_transp_perm/SBD"/>
</dbReference>
<evidence type="ECO:0000259" key="9">
    <source>
        <dbReference type="PROSITE" id="PS50928"/>
    </source>
</evidence>
<organism evidence="10 11">
    <name type="scientific">Pedobacter yonginense</name>
    <dbReference type="NCBI Taxonomy" id="651869"/>
    <lineage>
        <taxon>Bacteria</taxon>
        <taxon>Pseudomonadati</taxon>
        <taxon>Bacteroidota</taxon>
        <taxon>Sphingobacteriia</taxon>
        <taxon>Sphingobacteriales</taxon>
        <taxon>Sphingobacteriaceae</taxon>
        <taxon>Pedobacter</taxon>
    </lineage>
</organism>
<feature type="transmembrane region" description="Helical" evidence="8">
    <location>
        <begin position="137"/>
        <end position="163"/>
    </location>
</feature>
<accession>A0A317ETU7</accession>
<proteinExistence type="inferred from homology"/>
<evidence type="ECO:0000313" key="11">
    <source>
        <dbReference type="Proteomes" id="UP000245379"/>
    </source>
</evidence>
<dbReference type="Pfam" id="PF04069">
    <property type="entry name" value="OpuAC"/>
    <property type="match status" value="2"/>
</dbReference>
<dbReference type="InterPro" id="IPR007210">
    <property type="entry name" value="ABC_Gly_betaine_transp_sub-bd"/>
</dbReference>
<evidence type="ECO:0000256" key="1">
    <source>
        <dbReference type="ARBA" id="ARBA00004651"/>
    </source>
</evidence>
<evidence type="ECO:0000256" key="7">
    <source>
        <dbReference type="ARBA" id="ARBA00035652"/>
    </source>
</evidence>
<keyword evidence="5 8" id="KW-0472">Membrane</keyword>
<keyword evidence="2 8" id="KW-0813">Transport</keyword>
<feature type="transmembrane region" description="Helical" evidence="8">
    <location>
        <begin position="183"/>
        <end position="204"/>
    </location>
</feature>
<comment type="similarity">
    <text evidence="8">Belongs to the binding-protein-dependent transport system permease family.</text>
</comment>
<feature type="transmembrane region" description="Helical" evidence="8">
    <location>
        <begin position="89"/>
        <end position="116"/>
    </location>
</feature>
<feature type="transmembrane region" description="Helical" evidence="8">
    <location>
        <begin position="27"/>
        <end position="49"/>
    </location>
</feature>
<keyword evidence="4 8" id="KW-1133">Transmembrane helix</keyword>
<feature type="domain" description="ABC transmembrane type-1" evidence="9">
    <location>
        <begin position="23"/>
        <end position="202"/>
    </location>
</feature>
<keyword evidence="3 8" id="KW-0812">Transmembrane</keyword>
<evidence type="ECO:0000256" key="2">
    <source>
        <dbReference type="ARBA" id="ARBA00022448"/>
    </source>
</evidence>
<feature type="transmembrane region" description="Helical" evidence="8">
    <location>
        <begin position="61"/>
        <end position="83"/>
    </location>
</feature>
<dbReference type="SUPFAM" id="SSF161098">
    <property type="entry name" value="MetI-like"/>
    <property type="match status" value="1"/>
</dbReference>
<dbReference type="FunFam" id="1.10.3720.10:FF:000001">
    <property type="entry name" value="Glycine betaine ABC transporter, permease"/>
    <property type="match status" value="1"/>
</dbReference>
<dbReference type="Proteomes" id="UP000245379">
    <property type="component" value="Unassembled WGS sequence"/>
</dbReference>
<dbReference type="InterPro" id="IPR000515">
    <property type="entry name" value="MetI-like"/>
</dbReference>
<dbReference type="Pfam" id="PF00528">
    <property type="entry name" value="BPD_transp_1"/>
    <property type="match status" value="1"/>
</dbReference>
<comment type="caution">
    <text evidence="10">The sequence shown here is derived from an EMBL/GenBank/DDBJ whole genome shotgun (WGS) entry which is preliminary data.</text>
</comment>
<dbReference type="OrthoDB" id="9801163at2"/>
<dbReference type="Gene3D" id="3.40.190.10">
    <property type="entry name" value="Periplasmic binding protein-like II"/>
    <property type="match status" value="2"/>
</dbReference>
<dbReference type="RefSeq" id="WP_109924881.1">
    <property type="nucleotide sequence ID" value="NZ_QGNZ01000001.1"/>
</dbReference>
<dbReference type="Gene3D" id="1.10.3720.10">
    <property type="entry name" value="MetI-like"/>
    <property type="match status" value="1"/>
</dbReference>
<protein>
    <submittedName>
        <fullName evidence="10">ABC transporter permease</fullName>
    </submittedName>
</protein>
<evidence type="ECO:0000313" key="10">
    <source>
        <dbReference type="EMBL" id="PWS29457.1"/>
    </source>
</evidence>
<dbReference type="PROSITE" id="PS50928">
    <property type="entry name" value="ABC_TM1"/>
    <property type="match status" value="1"/>
</dbReference>
<evidence type="ECO:0000256" key="4">
    <source>
        <dbReference type="ARBA" id="ARBA00022989"/>
    </source>
</evidence>
<dbReference type="PANTHER" id="PTHR30177">
    <property type="entry name" value="GLYCINE BETAINE/L-PROLINE TRANSPORT SYSTEM PERMEASE PROTEIN PROW"/>
    <property type="match status" value="1"/>
</dbReference>
<comment type="similarity">
    <text evidence="6">In the C-terminal section; belongs to the OsmX family.</text>
</comment>
<gene>
    <name evidence="10" type="ORF">DHW03_06490</name>
</gene>
<comment type="similarity">
    <text evidence="7">In the N-terminal section; belongs to the binding-protein-dependent transport system permease family.</text>
</comment>
<reference evidence="10 11" key="1">
    <citation type="submission" date="2018-05" db="EMBL/GenBank/DDBJ databases">
        <title>Pedobacter paludis sp. nov., isolated from wetland soil.</title>
        <authorList>
            <person name="Zhang Y."/>
            <person name="Wang G."/>
        </authorList>
    </citation>
    <scope>NUCLEOTIDE SEQUENCE [LARGE SCALE GENOMIC DNA]</scope>
    <source>
        <strain evidence="10 11">KCTC22721</strain>
    </source>
</reference>
<evidence type="ECO:0000256" key="8">
    <source>
        <dbReference type="RuleBase" id="RU363032"/>
    </source>
</evidence>
<evidence type="ECO:0000256" key="5">
    <source>
        <dbReference type="ARBA" id="ARBA00023136"/>
    </source>
</evidence>
<dbReference type="GO" id="GO:0022857">
    <property type="term" value="F:transmembrane transporter activity"/>
    <property type="evidence" value="ECO:0007669"/>
    <property type="project" value="InterPro"/>
</dbReference>
<dbReference type="SUPFAM" id="SSF53850">
    <property type="entry name" value="Periplasmic binding protein-like II"/>
    <property type="match status" value="2"/>
</dbReference>
<sequence length="523" mass="57772">MNEQQQSLWSFMHEQSDKLFNQTLQHLGLTFISLLFAIIIGLPLGILIARKRKLSSSILGLAGILQTIPSIALLGFMIPVLGIGAKPAIVALLIYALLPIIRNTYTGIIGIDRHIIESARALGMSKMQILFKVELPLAMPVILAGIRTATVINVGVATLASYIAAGGLGEFIFGGISLNNTNMILAGAIPAALLAVILDFLLSIIQKLDFKKLKKVLYVFPLLIIVLSIFYILPSAYGSKLTAGFTPEFMGRQDGDLGLKSEYGLKIHTIVISDAVMYKAAYAKELDVISGYSTDGRLKAFDLTILKDDKGIFPPYYAAPIVRTSSLNKFPELEKVLNLLSGKITDSIMTDLNYRTDYLHQAPERVAKDFLVRNNLYKAPRNGKEGTVRIGSKIFGEQYILAEMYSMLIQGNTAYGVSTKTGLGGTKICFDALVNDQIDFYPEYTGTGLLVLLQPNPKLSKEIAHDKDRTYNYVSREFANKFKIKWLKPIGFNNSYALMMRQKQSKALNVNTITDLANYQDKN</sequence>